<organism evidence="2">
    <name type="scientific">Anguilla anguilla</name>
    <name type="common">European freshwater eel</name>
    <name type="synonym">Muraena anguilla</name>
    <dbReference type="NCBI Taxonomy" id="7936"/>
    <lineage>
        <taxon>Eukaryota</taxon>
        <taxon>Metazoa</taxon>
        <taxon>Chordata</taxon>
        <taxon>Craniata</taxon>
        <taxon>Vertebrata</taxon>
        <taxon>Euteleostomi</taxon>
        <taxon>Actinopterygii</taxon>
        <taxon>Neopterygii</taxon>
        <taxon>Teleostei</taxon>
        <taxon>Anguilliformes</taxon>
        <taxon>Anguillidae</taxon>
        <taxon>Anguilla</taxon>
    </lineage>
</organism>
<accession>A0A0E9QM27</accession>
<feature type="region of interest" description="Disordered" evidence="1">
    <location>
        <begin position="1"/>
        <end position="22"/>
    </location>
</feature>
<proteinExistence type="predicted"/>
<name>A0A0E9QM27_ANGAN</name>
<dbReference type="AlphaFoldDB" id="A0A0E9QM27"/>
<reference evidence="2" key="1">
    <citation type="submission" date="2014-11" db="EMBL/GenBank/DDBJ databases">
        <authorList>
            <person name="Amaro Gonzalez C."/>
        </authorList>
    </citation>
    <scope>NUCLEOTIDE SEQUENCE</scope>
</reference>
<evidence type="ECO:0000313" key="2">
    <source>
        <dbReference type="EMBL" id="JAH17956.1"/>
    </source>
</evidence>
<sequence>MQELPLSMPQRPGPEFETESKP</sequence>
<evidence type="ECO:0000256" key="1">
    <source>
        <dbReference type="SAM" id="MobiDB-lite"/>
    </source>
</evidence>
<dbReference type="EMBL" id="GBXM01090621">
    <property type="protein sequence ID" value="JAH17956.1"/>
    <property type="molecule type" value="Transcribed_RNA"/>
</dbReference>
<protein>
    <submittedName>
        <fullName evidence="2">Uncharacterized protein</fullName>
    </submittedName>
</protein>
<reference evidence="2" key="2">
    <citation type="journal article" date="2015" name="Fish Shellfish Immunol.">
        <title>Early steps in the European eel (Anguilla anguilla)-Vibrio vulnificus interaction in the gills: Role of the RtxA13 toxin.</title>
        <authorList>
            <person name="Callol A."/>
            <person name="Pajuelo D."/>
            <person name="Ebbesson L."/>
            <person name="Teles M."/>
            <person name="MacKenzie S."/>
            <person name="Amaro C."/>
        </authorList>
    </citation>
    <scope>NUCLEOTIDE SEQUENCE</scope>
</reference>